<dbReference type="RefSeq" id="XP_028881601.1">
    <property type="nucleotide sequence ID" value="XM_029026991.1"/>
</dbReference>
<dbReference type="EMBL" id="NBCO01000021">
    <property type="protein sequence ID" value="ORC87535.1"/>
    <property type="molecule type" value="Genomic_DNA"/>
</dbReference>
<feature type="compositionally biased region" description="Low complexity" evidence="1">
    <location>
        <begin position="111"/>
        <end position="153"/>
    </location>
</feature>
<feature type="compositionally biased region" description="Low complexity" evidence="1">
    <location>
        <begin position="249"/>
        <end position="274"/>
    </location>
</feature>
<dbReference type="OrthoDB" id="241716at2759"/>
<feature type="compositionally biased region" description="Polar residues" evidence="1">
    <location>
        <begin position="154"/>
        <end position="171"/>
    </location>
</feature>
<dbReference type="VEuPathDB" id="TriTrypDB:TM35_000211410"/>
<feature type="region of interest" description="Disordered" evidence="1">
    <location>
        <begin position="249"/>
        <end position="290"/>
    </location>
</feature>
<evidence type="ECO:0000313" key="3">
    <source>
        <dbReference type="Proteomes" id="UP000192257"/>
    </source>
</evidence>
<name>A0A1X0NS49_9TRYP</name>
<keyword evidence="3" id="KW-1185">Reference proteome</keyword>
<sequence>MDVWTCTVCGKRKDLSGDHLKGKDTVRSDCWPCAKKSTFVRGTSKTGGSAAQVVTAPFLFNPATKTSPEKTTTTTTAAPAANTTGMNPFAFAAAAFAKTPFAGIVNTQKNTTESSSQLSTAAATTTTTTTTAGQGTANAVPRSSTLSSSGNTSPIIMQSFTGPNNKTHQTPPFTFTASTNAVIPSIYTDPSVVGSGKPVWICTVCGKRKDLSGDHLKGKDTVRSDCWPCAKKRTFIFCTPDSLSPGGLSTLLPRSRSSASATGAGGATTTTTTGNESQREASPSATVASLSVSPTQPMVWHWQDPVVPDNDAAVNMFLISTAQAQSGEKGQRVSQSPASPEVDQQSNAITFEGEVLRGYRQQLVDGIRTRTAWNNRTLYVLAPENGNMTQKSNMSDASLLGAAAVVFLAVEHKLAQSPFRVMRRLFCPDEFSFAAACMYANTFLAGHHSSAEQPSFVVYGPKVDHTVPTTRWGAVIERCEHAQQWVVSGEQRVEGAQCIFRNTGWLTLPLYATAEAIRCVVGAQQEQEKQQKLGEKEEGVGMTVGAEAYGVDVVLVKKTMNLEELPQAAALALPVRPF</sequence>
<dbReference type="GeneID" id="39986771"/>
<accession>A0A1X0NS49</accession>
<comment type="caution">
    <text evidence="2">The sequence shown here is derived from an EMBL/GenBank/DDBJ whole genome shotgun (WGS) entry which is preliminary data.</text>
</comment>
<reference evidence="2 3" key="1">
    <citation type="submission" date="2017-03" db="EMBL/GenBank/DDBJ databases">
        <title>An alternative strategy for trypanosome survival in the mammalian bloodstream revealed through genome and transcriptome analysis of the ubiquitous bovine parasite Trypanosoma (Megatrypanum) theileri.</title>
        <authorList>
            <person name="Kelly S."/>
            <person name="Ivens A."/>
            <person name="Mott A."/>
            <person name="O'Neill E."/>
            <person name="Emms D."/>
            <person name="Macleod O."/>
            <person name="Voorheis P."/>
            <person name="Matthews J."/>
            <person name="Matthews K."/>
            <person name="Carrington M."/>
        </authorList>
    </citation>
    <scope>NUCLEOTIDE SEQUENCE [LARGE SCALE GENOMIC DNA]</scope>
    <source>
        <strain evidence="2">Edinburgh</strain>
    </source>
</reference>
<gene>
    <name evidence="2" type="ORF">TM35_000211410</name>
</gene>
<protein>
    <submittedName>
        <fullName evidence="2">Uncharacterized protein</fullName>
    </submittedName>
</protein>
<organism evidence="2 3">
    <name type="scientific">Trypanosoma theileri</name>
    <dbReference type="NCBI Taxonomy" id="67003"/>
    <lineage>
        <taxon>Eukaryota</taxon>
        <taxon>Discoba</taxon>
        <taxon>Euglenozoa</taxon>
        <taxon>Kinetoplastea</taxon>
        <taxon>Metakinetoplastina</taxon>
        <taxon>Trypanosomatida</taxon>
        <taxon>Trypanosomatidae</taxon>
        <taxon>Trypanosoma</taxon>
    </lineage>
</organism>
<feature type="region of interest" description="Disordered" evidence="1">
    <location>
        <begin position="325"/>
        <end position="344"/>
    </location>
</feature>
<proteinExistence type="predicted"/>
<dbReference type="Proteomes" id="UP000192257">
    <property type="component" value="Unassembled WGS sequence"/>
</dbReference>
<evidence type="ECO:0000313" key="2">
    <source>
        <dbReference type="EMBL" id="ORC87535.1"/>
    </source>
</evidence>
<evidence type="ECO:0000256" key="1">
    <source>
        <dbReference type="SAM" id="MobiDB-lite"/>
    </source>
</evidence>
<feature type="compositionally biased region" description="Polar residues" evidence="1">
    <location>
        <begin position="280"/>
        <end position="290"/>
    </location>
</feature>
<feature type="region of interest" description="Disordered" evidence="1">
    <location>
        <begin position="110"/>
        <end position="171"/>
    </location>
</feature>
<dbReference type="AlphaFoldDB" id="A0A1X0NS49"/>